<evidence type="ECO:0000313" key="1">
    <source>
        <dbReference type="EMBL" id="KAJ7515589.1"/>
    </source>
</evidence>
<protein>
    <submittedName>
        <fullName evidence="1">Uncharacterized protein</fullName>
    </submittedName>
</protein>
<comment type="caution">
    <text evidence="1">The sequence shown here is derived from an EMBL/GenBank/DDBJ whole genome shotgun (WGS) entry which is preliminary data.</text>
</comment>
<organism evidence="1 2">
    <name type="scientific">Diphasiastrum complanatum</name>
    <name type="common">Issler's clubmoss</name>
    <name type="synonym">Lycopodium complanatum</name>
    <dbReference type="NCBI Taxonomy" id="34168"/>
    <lineage>
        <taxon>Eukaryota</taxon>
        <taxon>Viridiplantae</taxon>
        <taxon>Streptophyta</taxon>
        <taxon>Embryophyta</taxon>
        <taxon>Tracheophyta</taxon>
        <taxon>Lycopodiopsida</taxon>
        <taxon>Lycopodiales</taxon>
        <taxon>Lycopodiaceae</taxon>
        <taxon>Lycopodioideae</taxon>
        <taxon>Diphasiastrum</taxon>
    </lineage>
</organism>
<evidence type="ECO:0000313" key="2">
    <source>
        <dbReference type="Proteomes" id="UP001162992"/>
    </source>
</evidence>
<accession>A0ACC2AFE4</accession>
<sequence length="1097" mass="123697">MASKEEVLQAENARLVAEMASMKKKIMVALKKQQAELQAKIQAAEQRASAAEATVLSANSTIAPPNAQSLPIAVREASNIEASDSVIATSSNTKADQVSPGLSNGDASHRPHALQMDNNFGDGEMVRQGLLAEIERLKVELEQQKQDKQKECGHLEQELTEMKERYQCDTKEKDQAVSKLTLELSQSRESYQQELTQLRETNEKLEAQLLAAAEQVSDAFTQFAATQTDMQQLTKEGHKVNLVHAELMQDYQRTCDELETTRTALNHAKNEVELKVQEMEQINASRKAAQEGQEAAVAQLMQRLQEMESSLGAQDVKMEAEVQGKQELLQKENEKLVEQLQDQKKIIKDLQNEIAELQERAKIELKFSQPKATDDMPAELKELQADVEHGSSQLLDSLAKEVSSLKQMLDESRTSQAAAEDLVKQLKIAHSAAEQKVEKLMLDQQEACRKMEKDILIREEKYAELDAKFGRLQKRAKQRIQEVFLEKEDLEAQLASMQEKSTQDLLQLTTLQGELDRFRSQAGDAIRLLDGERQQLRNANLKLKEELEGLRQTLEAKEHNLAESRRLASEKDQVTALRMTAEMQEADDRHKLEIAELIEKQQKVVHAFEDQLADEALERKKLNESLSVLQEQYAEKEAKLADVEAVSSGEIVRLGAALEAAKGELARLEQEHKNEKDTLENLVTNLKQKLEELEKVHRQEQIAAEETQKNWEADLEGQRQALNAAQVELAATRDEADYLRKEFTSYKVRAHALLQKKEAELLAAKDSKLAAAQDLALKEAKREAVAAVTERDQAVRALQAAVNEYETQLAARAVAIMDSEQRIRDLATKLESMKGQLLFQEEEFQTELKKLDTSWCEKYETLEAKVKSSTEAESGSRVAALQEEYDHLSAEFVSFREMANKMIESKDQEIARLLDDNTNLQQSIRMQPQVEHEASKQSAVELQEPSGSTLAVAEQQILLLARQQAQREEEVKQCLRQIQALQEEISELERENRLHSQQEAILKEELRNADRSQKRDGVDMTYVKNVILKLLETGEVEALLPVIAMLLQFSPDEQRRCQEAYNLIKGDAPASNSAAPVEAGASTPRSFFSMLSFAGGK</sequence>
<gene>
    <name evidence="1" type="ORF">O6H91_22G019500</name>
</gene>
<keyword evidence="2" id="KW-1185">Reference proteome</keyword>
<proteinExistence type="predicted"/>
<dbReference type="EMBL" id="CM055113">
    <property type="protein sequence ID" value="KAJ7515589.1"/>
    <property type="molecule type" value="Genomic_DNA"/>
</dbReference>
<name>A0ACC2AFE4_DIPCM</name>
<dbReference type="Proteomes" id="UP001162992">
    <property type="component" value="Chromosome 22"/>
</dbReference>
<reference evidence="2" key="1">
    <citation type="journal article" date="2024" name="Proc. Natl. Acad. Sci. U.S.A.">
        <title>Extraordinary preservation of gene collinearity over three hundred million years revealed in homosporous lycophytes.</title>
        <authorList>
            <person name="Li C."/>
            <person name="Wickell D."/>
            <person name="Kuo L.Y."/>
            <person name="Chen X."/>
            <person name="Nie B."/>
            <person name="Liao X."/>
            <person name="Peng D."/>
            <person name="Ji J."/>
            <person name="Jenkins J."/>
            <person name="Williams M."/>
            <person name="Shu S."/>
            <person name="Plott C."/>
            <person name="Barry K."/>
            <person name="Rajasekar S."/>
            <person name="Grimwood J."/>
            <person name="Han X."/>
            <person name="Sun S."/>
            <person name="Hou Z."/>
            <person name="He W."/>
            <person name="Dai G."/>
            <person name="Sun C."/>
            <person name="Schmutz J."/>
            <person name="Leebens-Mack J.H."/>
            <person name="Li F.W."/>
            <person name="Wang L."/>
        </authorList>
    </citation>
    <scope>NUCLEOTIDE SEQUENCE [LARGE SCALE GENOMIC DNA]</scope>
    <source>
        <strain evidence="2">cv. PW_Plant_1</strain>
    </source>
</reference>